<dbReference type="RefSeq" id="WP_072074680.1">
    <property type="nucleotide sequence ID" value="NZ_CDMW01000001.1"/>
</dbReference>
<protein>
    <recommendedName>
        <fullName evidence="3">TIGR00266 family protein</fullName>
    </recommendedName>
</protein>
<sequence>MVDHRMNVSITNNAQFPLAEIALDVSESVRIQTGSMIYHTPNVVLNAKVNAESKSIFGKAIQAVGRSMASGEGVFITEATAQSNNGRLALAPNVPGQIVALELGEKQYRLNDGAFLAMDGSASYTLETQSVGRALFGGQGGFYVMSTQGQGTLLVNSFGSIQKVELHNDRITIDNAHVVAWSRELEYDIHLENGFWQSMGTGEGVVNTFHGTGEIYIQSLNIETFANVLRPHLHIDNS</sequence>
<reference evidence="1 2" key="1">
    <citation type="submission" date="2015-01" db="EMBL/GenBank/DDBJ databases">
        <authorList>
            <person name="Pelicic Vladimir"/>
        </authorList>
    </citation>
    <scope>NUCLEOTIDE SEQUENCE [LARGE SCALE GENOMIC DNA]</scope>
    <source>
        <strain evidence="1 2">2908</strain>
    </source>
</reference>
<dbReference type="PANTHER" id="PTHR43657">
    <property type="entry name" value="TRYPTOPHAN RNA-BINDING ATTENUATOR PROTEIN-LIKE PROTEIN"/>
    <property type="match status" value="1"/>
</dbReference>
<dbReference type="Proteomes" id="UP000183504">
    <property type="component" value="Unassembled WGS sequence"/>
</dbReference>
<evidence type="ECO:0000313" key="2">
    <source>
        <dbReference type="Proteomes" id="UP000183504"/>
    </source>
</evidence>
<evidence type="ECO:0000313" key="1">
    <source>
        <dbReference type="EMBL" id="CEL91271.1"/>
    </source>
</evidence>
<dbReference type="Gene3D" id="3.60.160.10">
    <property type="entry name" value="Mitochondrial biogenesis AIM24"/>
    <property type="match status" value="1"/>
</dbReference>
<proteinExistence type="predicted"/>
<gene>
    <name evidence="1" type="ORF">SSV_1997</name>
</gene>
<dbReference type="SUPFAM" id="SSF51219">
    <property type="entry name" value="TRAP-like"/>
    <property type="match status" value="1"/>
</dbReference>
<dbReference type="InterPro" id="IPR036983">
    <property type="entry name" value="AIM24_sf"/>
</dbReference>
<organism evidence="1 2">
    <name type="scientific">Streptococcus sanguinis</name>
    <dbReference type="NCBI Taxonomy" id="1305"/>
    <lineage>
        <taxon>Bacteria</taxon>
        <taxon>Bacillati</taxon>
        <taxon>Bacillota</taxon>
        <taxon>Bacilli</taxon>
        <taxon>Lactobacillales</taxon>
        <taxon>Streptococcaceae</taxon>
        <taxon>Streptococcus</taxon>
    </lineage>
</organism>
<accession>A0A0B7GNN4</accession>
<dbReference type="InterPro" id="IPR002838">
    <property type="entry name" value="AIM24"/>
</dbReference>
<dbReference type="AlphaFoldDB" id="A0A0B7GNN4"/>
<dbReference type="EMBL" id="CDMW01000001">
    <property type="protein sequence ID" value="CEL91271.1"/>
    <property type="molecule type" value="Genomic_DNA"/>
</dbReference>
<dbReference type="InterPro" id="IPR016031">
    <property type="entry name" value="Trp_RNA-bd_attenuator-like_dom"/>
</dbReference>
<evidence type="ECO:0008006" key="3">
    <source>
        <dbReference type="Google" id="ProtNLM"/>
    </source>
</evidence>
<dbReference type="Pfam" id="PF01987">
    <property type="entry name" value="AIM24"/>
    <property type="match status" value="1"/>
</dbReference>
<dbReference type="NCBIfam" id="TIGR00266">
    <property type="entry name" value="TIGR00266 family protein"/>
    <property type="match status" value="1"/>
</dbReference>
<name>A0A0B7GNN4_STRSA</name>
<dbReference type="PANTHER" id="PTHR43657:SF1">
    <property type="entry name" value="ALTERED INHERITANCE OF MITOCHONDRIA PROTEIN 24, MITOCHONDRIAL"/>
    <property type="match status" value="1"/>
</dbReference>